<dbReference type="Proteomes" id="UP000663887">
    <property type="component" value="Unassembled WGS sequence"/>
</dbReference>
<dbReference type="GO" id="GO:0016779">
    <property type="term" value="F:nucleotidyltransferase activity"/>
    <property type="evidence" value="ECO:0007669"/>
    <property type="project" value="UniProtKB-KW"/>
</dbReference>
<evidence type="ECO:0000256" key="5">
    <source>
        <dbReference type="ARBA" id="ARBA00022679"/>
    </source>
</evidence>
<organism evidence="10 11">
    <name type="scientific">Rotaria magnacalcarata</name>
    <dbReference type="NCBI Taxonomy" id="392030"/>
    <lineage>
        <taxon>Eukaryota</taxon>
        <taxon>Metazoa</taxon>
        <taxon>Spiralia</taxon>
        <taxon>Gnathifera</taxon>
        <taxon>Rotifera</taxon>
        <taxon>Eurotatoria</taxon>
        <taxon>Bdelloidea</taxon>
        <taxon>Philodinida</taxon>
        <taxon>Philodinidae</taxon>
        <taxon>Rotaria</taxon>
    </lineage>
</organism>
<dbReference type="EMBL" id="CAJNRG010005338">
    <property type="protein sequence ID" value="CAF2075485.1"/>
    <property type="molecule type" value="Genomic_DNA"/>
</dbReference>
<dbReference type="Pfam" id="PF01129">
    <property type="entry name" value="ART"/>
    <property type="match status" value="1"/>
</dbReference>
<evidence type="ECO:0000256" key="6">
    <source>
        <dbReference type="ARBA" id="ARBA00022695"/>
    </source>
</evidence>
<comment type="subcellular location">
    <subcellularLocation>
        <location evidence="1">Cytoplasm</location>
        <location evidence="1">Cytoskeleton</location>
    </subcellularLocation>
</comment>
<dbReference type="SUPFAM" id="SSF52047">
    <property type="entry name" value="RNI-like"/>
    <property type="match status" value="1"/>
</dbReference>
<keyword evidence="9" id="KW-0520">NAD</keyword>
<dbReference type="SUPFAM" id="SSF56399">
    <property type="entry name" value="ADP-ribosylation"/>
    <property type="match status" value="1"/>
</dbReference>
<evidence type="ECO:0000256" key="3">
    <source>
        <dbReference type="ARBA" id="ARBA00022490"/>
    </source>
</evidence>
<evidence type="ECO:0000313" key="10">
    <source>
        <dbReference type="EMBL" id="CAF2075485.1"/>
    </source>
</evidence>
<comment type="similarity">
    <text evidence="2 9">Belongs to the Arg-specific ADP-ribosyltransferase family.</text>
</comment>
<protein>
    <recommendedName>
        <fullName evidence="9">NAD(P)(+)--arginine ADP-ribosyltransferase</fullName>
        <ecNumber evidence="9">2.4.2.31</ecNumber>
    </recommendedName>
    <alternativeName>
        <fullName evidence="9">Mono(ADP-ribosyl)transferase</fullName>
    </alternativeName>
</protein>
<proteinExistence type="inferred from homology"/>
<comment type="caution">
    <text evidence="10">The sequence shown here is derived from an EMBL/GenBank/DDBJ whole genome shotgun (WGS) entry which is preliminary data.</text>
</comment>
<sequence>MANAGGDGLLEHIRRMTDVAHEPHQYLLPICGYEKMPLVPLEIAVEELIDFLPNIQSFVYVAKQRCEEPADGLTQDESAAIMLYSMGWEPLDECLYVVLNNTLRSSDRRNLKPWLLYLRLFLNGIFRLPSITRTIYRGVKLNLKQSYITGKTVVWWGFSSCTTSINVLQSEQFLGKTGTRTMFTIECESGKDIRNHSFFPSEDEILLLAATQFKVIGCLDQGDLHVIQLKETKPPHPLLQPLPILAVSKDESSTMPTSIAPKVTHKLPNVNQTVSQLKTPAKDIEPSSVQLSDPATSRPHYRNHELEQIMANNKGSTELNLLSKQLTDRDMEIVVYYVLQNNQTLLRLSLFDNHIGDEGAQHIAGLIRYHKTLKEIRLNNNRIGDEGIHYFADALKKNQTLTTLSMQFNEIGDNGARYLAEALQINKTLKSIPLMRNRIGGKGAQYLIQALQHNQTIKSLELENNQIDVDGILLIADALRNNTTLTYVSLFNNQIEDQGAKHLATALRDNAALLTLNLSETNIGDEGAQYIADLIRHNKTLKEIRLNHNHIGDKGIQYLADALKNNQTLTSLSIEHNAIGDNGAKYVADVLGGSTTLKHLYLKYNKIGEAGSQHLNASQLNNKHLTLHF</sequence>
<dbReference type="InterPro" id="IPR000768">
    <property type="entry name" value="ART"/>
</dbReference>
<evidence type="ECO:0000256" key="8">
    <source>
        <dbReference type="ARBA" id="ARBA00047597"/>
    </source>
</evidence>
<dbReference type="PANTHER" id="PTHR24107:SF2">
    <property type="entry name" value="NLR FAMILY CARD DOMAIN CONTAINING 3"/>
    <property type="match status" value="1"/>
</dbReference>
<dbReference type="Gene3D" id="3.90.176.10">
    <property type="entry name" value="Toxin ADP-ribosyltransferase, Chain A, domain 1"/>
    <property type="match status" value="1"/>
</dbReference>
<dbReference type="Gene3D" id="3.80.10.10">
    <property type="entry name" value="Ribonuclease Inhibitor"/>
    <property type="match status" value="4"/>
</dbReference>
<keyword evidence="7" id="KW-0206">Cytoskeleton</keyword>
<evidence type="ECO:0000256" key="1">
    <source>
        <dbReference type="ARBA" id="ARBA00004245"/>
    </source>
</evidence>
<evidence type="ECO:0000313" key="11">
    <source>
        <dbReference type="Proteomes" id="UP000663887"/>
    </source>
</evidence>
<accession>A0A816RNH5</accession>
<dbReference type="PANTHER" id="PTHR24107">
    <property type="entry name" value="YNEIN REGULATORY COMPLEX SUBUNIT 5"/>
    <property type="match status" value="1"/>
</dbReference>
<keyword evidence="5 9" id="KW-0808">Transferase</keyword>
<dbReference type="PROSITE" id="PS51996">
    <property type="entry name" value="TR_MART"/>
    <property type="match status" value="1"/>
</dbReference>
<reference evidence="10" key="1">
    <citation type="submission" date="2021-02" db="EMBL/GenBank/DDBJ databases">
        <authorList>
            <person name="Nowell W R."/>
        </authorList>
    </citation>
    <scope>NUCLEOTIDE SEQUENCE</scope>
</reference>
<name>A0A816RNH5_9BILA</name>
<keyword evidence="6" id="KW-0548">Nucleotidyltransferase</keyword>
<gene>
    <name evidence="10" type="ORF">XDN619_LOCUS13510</name>
</gene>
<evidence type="ECO:0000256" key="9">
    <source>
        <dbReference type="RuleBase" id="RU361228"/>
    </source>
</evidence>
<dbReference type="SMART" id="SM00368">
    <property type="entry name" value="LRR_RI"/>
    <property type="match status" value="10"/>
</dbReference>
<keyword evidence="4 9" id="KW-0328">Glycosyltransferase</keyword>
<evidence type="ECO:0000256" key="7">
    <source>
        <dbReference type="ARBA" id="ARBA00023212"/>
    </source>
</evidence>
<keyword evidence="3" id="KW-0963">Cytoplasm</keyword>
<dbReference type="EC" id="2.4.2.31" evidence="9"/>
<dbReference type="InterPro" id="IPR001611">
    <property type="entry name" value="Leu-rich_rpt"/>
</dbReference>
<evidence type="ECO:0000256" key="2">
    <source>
        <dbReference type="ARBA" id="ARBA00009558"/>
    </source>
</evidence>
<dbReference type="GO" id="GO:0106274">
    <property type="term" value="F:NAD+-protein-arginine ADP-ribosyltransferase activity"/>
    <property type="evidence" value="ECO:0007669"/>
    <property type="project" value="UniProtKB-EC"/>
</dbReference>
<dbReference type="InterPro" id="IPR032675">
    <property type="entry name" value="LRR_dom_sf"/>
</dbReference>
<dbReference type="InterPro" id="IPR052410">
    <property type="entry name" value="DRC5"/>
</dbReference>
<comment type="catalytic activity">
    <reaction evidence="8 9">
        <text>L-arginyl-[protein] + NAD(+) = N(omega)-(ADP-D-ribosyl)-L-arginyl-[protein] + nicotinamide + H(+)</text>
        <dbReference type="Rhea" id="RHEA:19149"/>
        <dbReference type="Rhea" id="RHEA-COMP:10532"/>
        <dbReference type="Rhea" id="RHEA-COMP:15087"/>
        <dbReference type="ChEBI" id="CHEBI:15378"/>
        <dbReference type="ChEBI" id="CHEBI:17154"/>
        <dbReference type="ChEBI" id="CHEBI:29965"/>
        <dbReference type="ChEBI" id="CHEBI:57540"/>
        <dbReference type="ChEBI" id="CHEBI:142554"/>
        <dbReference type="EC" id="2.4.2.31"/>
    </reaction>
</comment>
<dbReference type="AlphaFoldDB" id="A0A816RNH5"/>
<evidence type="ECO:0000256" key="4">
    <source>
        <dbReference type="ARBA" id="ARBA00022676"/>
    </source>
</evidence>
<dbReference type="GO" id="GO:0005856">
    <property type="term" value="C:cytoskeleton"/>
    <property type="evidence" value="ECO:0007669"/>
    <property type="project" value="UniProtKB-SubCell"/>
</dbReference>
<dbReference type="Pfam" id="PF13516">
    <property type="entry name" value="LRR_6"/>
    <property type="match status" value="10"/>
</dbReference>
<keyword evidence="9" id="KW-0521">NADP</keyword>